<protein>
    <recommendedName>
        <fullName evidence="4">Branched-chain amino acid transport</fullName>
    </recommendedName>
</protein>
<evidence type="ECO:0008006" key="4">
    <source>
        <dbReference type="Google" id="ProtNLM"/>
    </source>
</evidence>
<sequence length="116" mass="12262">MQDITVLMIVIALAGLGTYLIRVLPMKWHERGQQQHSDKAHSTRLIPVLQAIGPAAIVALLCISLAGLLTPPSWLSDSLCVALGLLGVMVGHRLGGIAIGTLLGVLTYGLSLYVLL</sequence>
<evidence type="ECO:0000256" key="1">
    <source>
        <dbReference type="SAM" id="Phobius"/>
    </source>
</evidence>
<keyword evidence="1" id="KW-1133">Transmembrane helix</keyword>
<organism evidence="2 3">
    <name type="scientific">Alcaligenes endophyticus</name>
    <dbReference type="NCBI Taxonomy" id="1929088"/>
    <lineage>
        <taxon>Bacteria</taxon>
        <taxon>Pseudomonadati</taxon>
        <taxon>Pseudomonadota</taxon>
        <taxon>Betaproteobacteria</taxon>
        <taxon>Burkholderiales</taxon>
        <taxon>Alcaligenaceae</taxon>
        <taxon>Alcaligenes</taxon>
    </lineage>
</organism>
<evidence type="ECO:0000313" key="2">
    <source>
        <dbReference type="EMBL" id="MDN4121631.1"/>
    </source>
</evidence>
<proteinExistence type="predicted"/>
<name>A0ABT8EK16_9BURK</name>
<accession>A0ABT8EK16</accession>
<comment type="caution">
    <text evidence="2">The sequence shown here is derived from an EMBL/GenBank/DDBJ whole genome shotgun (WGS) entry which is preliminary data.</text>
</comment>
<evidence type="ECO:0000313" key="3">
    <source>
        <dbReference type="Proteomes" id="UP001168613"/>
    </source>
</evidence>
<feature type="transmembrane region" description="Helical" evidence="1">
    <location>
        <begin position="45"/>
        <end position="68"/>
    </location>
</feature>
<reference evidence="2" key="1">
    <citation type="submission" date="2021-11" db="EMBL/GenBank/DDBJ databases">
        <title>Draft genome sequence of Alcaligenes endophyticus type strain CCUG 75668T.</title>
        <authorList>
            <person name="Salva-Serra F."/>
            <person name="Duran R.E."/>
            <person name="Seeger M."/>
            <person name="Moore E.R.B."/>
            <person name="Jaen-Luchoro D."/>
        </authorList>
    </citation>
    <scope>NUCLEOTIDE SEQUENCE</scope>
    <source>
        <strain evidence="2">CCUG 75668</strain>
    </source>
</reference>
<feature type="transmembrane region" description="Helical" evidence="1">
    <location>
        <begin position="97"/>
        <end position="115"/>
    </location>
</feature>
<dbReference type="EMBL" id="JAJHNU010000002">
    <property type="protein sequence ID" value="MDN4121631.1"/>
    <property type="molecule type" value="Genomic_DNA"/>
</dbReference>
<keyword evidence="1" id="KW-0472">Membrane</keyword>
<keyword evidence="1" id="KW-0812">Transmembrane</keyword>
<dbReference type="RefSeq" id="WP_266124299.1">
    <property type="nucleotide sequence ID" value="NZ_JAJHNU010000002.1"/>
</dbReference>
<keyword evidence="3" id="KW-1185">Reference proteome</keyword>
<gene>
    <name evidence="2" type="ORF">LMS43_10050</name>
</gene>
<dbReference type="Proteomes" id="UP001168613">
    <property type="component" value="Unassembled WGS sequence"/>
</dbReference>
<feature type="transmembrane region" description="Helical" evidence="1">
    <location>
        <begin position="6"/>
        <end position="24"/>
    </location>
</feature>